<dbReference type="EMBL" id="BMAC01001194">
    <property type="protein sequence ID" value="GFQ06255.1"/>
    <property type="molecule type" value="Genomic_DNA"/>
</dbReference>
<gene>
    <name evidence="2" type="ORF">PHJA_002769400</name>
</gene>
<dbReference type="OrthoDB" id="1600564at2759"/>
<comment type="caution">
    <text evidence="2">The sequence shown here is derived from an EMBL/GenBank/DDBJ whole genome shotgun (WGS) entry which is preliminary data.</text>
</comment>
<sequence>MSAAFYPPVLPSGQTYFHRPAGRASDGRLIIDFIAGHLGLPYLNPYLDSIGSIGSSGATILRPDESWFENGVSPFSLEIQVAHYTQLKDRTTYFYKGSQLSKT</sequence>
<accession>A0A830DCF5</accession>
<evidence type="ECO:0000256" key="1">
    <source>
        <dbReference type="ARBA" id="ARBA00008668"/>
    </source>
</evidence>
<keyword evidence="3" id="KW-1185">Reference proteome</keyword>
<feature type="non-terminal residue" evidence="2">
    <location>
        <position position="1"/>
    </location>
</feature>
<dbReference type="PANTHER" id="PTHR22835">
    <property type="entry name" value="ZINC FINGER FYVE DOMAIN CONTAINING PROTEIN"/>
    <property type="match status" value="1"/>
</dbReference>
<comment type="similarity">
    <text evidence="1">Belongs to the 'GDSL' lipolytic enzyme family.</text>
</comment>
<evidence type="ECO:0000313" key="2">
    <source>
        <dbReference type="EMBL" id="GFQ06255.1"/>
    </source>
</evidence>
<dbReference type="InterPro" id="IPR036514">
    <property type="entry name" value="SGNH_hydro_sf"/>
</dbReference>
<reference evidence="2" key="1">
    <citation type="submission" date="2020-07" db="EMBL/GenBank/DDBJ databases">
        <title>Ethylene signaling mediates host invasion by parasitic plants.</title>
        <authorList>
            <person name="Yoshida S."/>
        </authorList>
    </citation>
    <scope>NUCLEOTIDE SEQUENCE</scope>
    <source>
        <strain evidence="2">Okayama</strain>
    </source>
</reference>
<dbReference type="Proteomes" id="UP000653305">
    <property type="component" value="Unassembled WGS sequence"/>
</dbReference>
<evidence type="ECO:0000313" key="3">
    <source>
        <dbReference type="Proteomes" id="UP000653305"/>
    </source>
</evidence>
<name>A0A830DCF5_9LAMI</name>
<dbReference type="AlphaFoldDB" id="A0A830DCF5"/>
<organism evidence="2 3">
    <name type="scientific">Phtheirospermum japonicum</name>
    <dbReference type="NCBI Taxonomy" id="374723"/>
    <lineage>
        <taxon>Eukaryota</taxon>
        <taxon>Viridiplantae</taxon>
        <taxon>Streptophyta</taxon>
        <taxon>Embryophyta</taxon>
        <taxon>Tracheophyta</taxon>
        <taxon>Spermatophyta</taxon>
        <taxon>Magnoliopsida</taxon>
        <taxon>eudicotyledons</taxon>
        <taxon>Gunneridae</taxon>
        <taxon>Pentapetalae</taxon>
        <taxon>asterids</taxon>
        <taxon>lamiids</taxon>
        <taxon>Lamiales</taxon>
        <taxon>Orobanchaceae</taxon>
        <taxon>Orobanchaceae incertae sedis</taxon>
        <taxon>Phtheirospermum</taxon>
    </lineage>
</organism>
<dbReference type="Gene3D" id="3.40.50.1110">
    <property type="entry name" value="SGNH hydrolase"/>
    <property type="match status" value="1"/>
</dbReference>
<protein>
    <submittedName>
        <fullName evidence="2">GDSL esterase/lipase at5g14450</fullName>
    </submittedName>
</protein>
<dbReference type="PANTHER" id="PTHR22835:SF669">
    <property type="entry name" value="ALPHA-L-FUCOSIDASE"/>
    <property type="match status" value="1"/>
</dbReference>
<proteinExistence type="inferred from homology"/>